<comment type="caution">
    <text evidence="1">The sequence shown here is derived from an EMBL/GenBank/DDBJ whole genome shotgun (WGS) entry which is preliminary data.</text>
</comment>
<name>A0A7J7UJM5_RHIFE</name>
<protein>
    <submittedName>
        <fullName evidence="1">Uncharacterized protein</fullName>
    </submittedName>
</protein>
<reference evidence="1 2" key="1">
    <citation type="journal article" date="2020" name="Nature">
        <title>Six reference-quality genomes reveal evolution of bat adaptations.</title>
        <authorList>
            <person name="Jebb D."/>
            <person name="Huang Z."/>
            <person name="Pippel M."/>
            <person name="Hughes G.M."/>
            <person name="Lavrichenko K."/>
            <person name="Devanna P."/>
            <person name="Winkler S."/>
            <person name="Jermiin L.S."/>
            <person name="Skirmuntt E.C."/>
            <person name="Katzourakis A."/>
            <person name="Burkitt-Gray L."/>
            <person name="Ray D.A."/>
            <person name="Sullivan K.A.M."/>
            <person name="Roscito J.G."/>
            <person name="Kirilenko B.M."/>
            <person name="Davalos L.M."/>
            <person name="Corthals A.P."/>
            <person name="Power M.L."/>
            <person name="Jones G."/>
            <person name="Ransome R.D."/>
            <person name="Dechmann D.K.N."/>
            <person name="Locatelli A.G."/>
            <person name="Puechmaille S.J."/>
            <person name="Fedrigo O."/>
            <person name="Jarvis E.D."/>
            <person name="Hiller M."/>
            <person name="Vernes S.C."/>
            <person name="Myers E.W."/>
            <person name="Teeling E.C."/>
        </authorList>
    </citation>
    <scope>NUCLEOTIDE SEQUENCE [LARGE SCALE GENOMIC DNA]</scope>
    <source>
        <strain evidence="1">MRhiFer1</strain>
        <tissue evidence="1">Lung</tissue>
    </source>
</reference>
<sequence>MVVLEPGLSSGVAFLDPDLCSGAVFLEPGLGLGVVFLGPGLCSGVEDSAVVVLKLQLRSGGEVLECLGVERSGGEVLECLGVEASGGGVLGEPQQCLGVEGSGMAVLETQLASSAFLLLMIFSDRLSILPTIGRFFTFKWFPDTLCFGSEDKGSEMN</sequence>
<dbReference type="Proteomes" id="UP000585614">
    <property type="component" value="Unassembled WGS sequence"/>
</dbReference>
<evidence type="ECO:0000313" key="2">
    <source>
        <dbReference type="Proteomes" id="UP000585614"/>
    </source>
</evidence>
<gene>
    <name evidence="1" type="ORF">mRhiFer1_008596</name>
</gene>
<proteinExistence type="predicted"/>
<accession>A0A7J7UJM5</accession>
<evidence type="ECO:0000313" key="1">
    <source>
        <dbReference type="EMBL" id="KAF6313073.1"/>
    </source>
</evidence>
<organism evidence="1 2">
    <name type="scientific">Rhinolophus ferrumequinum</name>
    <name type="common">Greater horseshoe bat</name>
    <dbReference type="NCBI Taxonomy" id="59479"/>
    <lineage>
        <taxon>Eukaryota</taxon>
        <taxon>Metazoa</taxon>
        <taxon>Chordata</taxon>
        <taxon>Craniata</taxon>
        <taxon>Vertebrata</taxon>
        <taxon>Euteleostomi</taxon>
        <taxon>Mammalia</taxon>
        <taxon>Eutheria</taxon>
        <taxon>Laurasiatheria</taxon>
        <taxon>Chiroptera</taxon>
        <taxon>Yinpterochiroptera</taxon>
        <taxon>Rhinolophoidea</taxon>
        <taxon>Rhinolophidae</taxon>
        <taxon>Rhinolophinae</taxon>
        <taxon>Rhinolophus</taxon>
    </lineage>
</organism>
<dbReference type="AlphaFoldDB" id="A0A7J7UJM5"/>
<dbReference type="EMBL" id="JACAGC010000016">
    <property type="protein sequence ID" value="KAF6313073.1"/>
    <property type="molecule type" value="Genomic_DNA"/>
</dbReference>